<dbReference type="InterPro" id="IPR012677">
    <property type="entry name" value="Nucleotide-bd_a/b_plait_sf"/>
</dbReference>
<evidence type="ECO:0000256" key="3">
    <source>
        <dbReference type="SAM" id="MobiDB-lite"/>
    </source>
</evidence>
<feature type="compositionally biased region" description="Polar residues" evidence="3">
    <location>
        <begin position="347"/>
        <end position="356"/>
    </location>
</feature>
<dbReference type="InterPro" id="IPR035979">
    <property type="entry name" value="RBD_domain_sf"/>
</dbReference>
<dbReference type="PROSITE" id="PS50102">
    <property type="entry name" value="RRM"/>
    <property type="match status" value="2"/>
</dbReference>
<sequence>MEQKKRKAEEQNGAVMEDVATAEDIAEIVESLSKEQLAGIVKQAAIAHADTLADVRKFADEDPAFRKLFVRGLSWTSGSDVLKRAFEKYGPVDEAVVINDKNTGKSKGFGFVTFKHRDACIRALKEPSKKIEGRMTVCHLSGAASSNPSVSGVATIQAPLESVACRKIYVGNIPKSAQGGALLEFFSQFGEIEEGPLGFDRDTGKCKGFALFIYKSSESARKCLEEPMKKFGGQQVQCKLAESGKGKDEGAASLTASVLGYDITNPTAISSYNPSFLQTNTQSIGQSLLQPGALSSYGFQGLDPLGIRTSSLLGADTGYTPGSIASVFGLGAASQSSLLQGPRGSTALPSLQNNAAQGPGYPSLPRSFY</sequence>
<dbReference type="OrthoDB" id="1875751at2759"/>
<feature type="domain" description="RRM" evidence="4">
    <location>
        <begin position="66"/>
        <end position="142"/>
    </location>
</feature>
<dbReference type="GO" id="GO:0003723">
    <property type="term" value="F:RNA binding"/>
    <property type="evidence" value="ECO:0007669"/>
    <property type="project" value="UniProtKB-UniRule"/>
</dbReference>
<gene>
    <name evidence="5" type="ORF">GOP47_0024084</name>
</gene>
<reference evidence="5" key="1">
    <citation type="submission" date="2021-01" db="EMBL/GenBank/DDBJ databases">
        <title>Adiantum capillus-veneris genome.</title>
        <authorList>
            <person name="Fang Y."/>
            <person name="Liao Q."/>
        </authorList>
    </citation>
    <scope>NUCLEOTIDE SEQUENCE</scope>
    <source>
        <strain evidence="5">H3</strain>
        <tissue evidence="5">Leaf</tissue>
    </source>
</reference>
<name>A0A9D4U4S1_ADICA</name>
<evidence type="ECO:0000313" key="6">
    <source>
        <dbReference type="Proteomes" id="UP000886520"/>
    </source>
</evidence>
<protein>
    <recommendedName>
        <fullName evidence="4">RRM domain-containing protein</fullName>
    </recommendedName>
</protein>
<dbReference type="InterPro" id="IPR050886">
    <property type="entry name" value="RNA-binding_reg"/>
</dbReference>
<dbReference type="Gene3D" id="3.30.70.330">
    <property type="match status" value="2"/>
</dbReference>
<evidence type="ECO:0000256" key="1">
    <source>
        <dbReference type="ARBA" id="ARBA00022884"/>
    </source>
</evidence>
<dbReference type="SMART" id="SM00360">
    <property type="entry name" value="RRM"/>
    <property type="match status" value="2"/>
</dbReference>
<organism evidence="5 6">
    <name type="scientific">Adiantum capillus-veneris</name>
    <name type="common">Maidenhair fern</name>
    <dbReference type="NCBI Taxonomy" id="13818"/>
    <lineage>
        <taxon>Eukaryota</taxon>
        <taxon>Viridiplantae</taxon>
        <taxon>Streptophyta</taxon>
        <taxon>Embryophyta</taxon>
        <taxon>Tracheophyta</taxon>
        <taxon>Polypodiopsida</taxon>
        <taxon>Polypodiidae</taxon>
        <taxon>Polypodiales</taxon>
        <taxon>Pteridineae</taxon>
        <taxon>Pteridaceae</taxon>
        <taxon>Vittarioideae</taxon>
        <taxon>Adiantum</taxon>
    </lineage>
</organism>
<dbReference type="Pfam" id="PF00076">
    <property type="entry name" value="RRM_1"/>
    <property type="match status" value="2"/>
</dbReference>
<dbReference type="PANTHER" id="PTHR48024">
    <property type="entry name" value="GEO13361P1-RELATED"/>
    <property type="match status" value="1"/>
</dbReference>
<feature type="domain" description="RRM" evidence="4">
    <location>
        <begin position="166"/>
        <end position="243"/>
    </location>
</feature>
<dbReference type="SUPFAM" id="SSF54928">
    <property type="entry name" value="RNA-binding domain, RBD"/>
    <property type="match status" value="2"/>
</dbReference>
<dbReference type="InterPro" id="IPR000504">
    <property type="entry name" value="RRM_dom"/>
</dbReference>
<keyword evidence="6" id="KW-1185">Reference proteome</keyword>
<dbReference type="PANTHER" id="PTHR48024:SF45">
    <property type="entry name" value="RNA BINDING DOMAIN PROTEIN"/>
    <property type="match status" value="1"/>
</dbReference>
<feature type="region of interest" description="Disordered" evidence="3">
    <location>
        <begin position="339"/>
        <end position="369"/>
    </location>
</feature>
<dbReference type="AlphaFoldDB" id="A0A9D4U4S1"/>
<dbReference type="EMBL" id="JABFUD020000023">
    <property type="protein sequence ID" value="KAI5061579.1"/>
    <property type="molecule type" value="Genomic_DNA"/>
</dbReference>
<dbReference type="Proteomes" id="UP000886520">
    <property type="component" value="Chromosome 23"/>
</dbReference>
<comment type="caution">
    <text evidence="5">The sequence shown here is derived from an EMBL/GenBank/DDBJ whole genome shotgun (WGS) entry which is preliminary data.</text>
</comment>
<accession>A0A9D4U4S1</accession>
<evidence type="ECO:0000313" key="5">
    <source>
        <dbReference type="EMBL" id="KAI5061579.1"/>
    </source>
</evidence>
<evidence type="ECO:0000256" key="2">
    <source>
        <dbReference type="PROSITE-ProRule" id="PRU00176"/>
    </source>
</evidence>
<evidence type="ECO:0000259" key="4">
    <source>
        <dbReference type="PROSITE" id="PS50102"/>
    </source>
</evidence>
<proteinExistence type="predicted"/>
<keyword evidence="1 2" id="KW-0694">RNA-binding</keyword>